<reference evidence="1 2" key="1">
    <citation type="journal article" date="2018" name="Sci. Rep.">
        <title>Comparative analysis of the Pocillopora damicornis genome highlights role of immune system in coral evolution.</title>
        <authorList>
            <person name="Cunning R."/>
            <person name="Bay R.A."/>
            <person name="Gillette P."/>
            <person name="Baker A.C."/>
            <person name="Traylor-Knowles N."/>
        </authorList>
    </citation>
    <scope>NUCLEOTIDE SEQUENCE [LARGE SCALE GENOMIC DNA]</scope>
    <source>
        <strain evidence="1">RSMAS</strain>
        <tissue evidence="1">Whole animal</tissue>
    </source>
</reference>
<name>A0A3M6U6F4_POCDA</name>
<evidence type="ECO:0000313" key="2">
    <source>
        <dbReference type="Proteomes" id="UP000275408"/>
    </source>
</evidence>
<dbReference type="EMBL" id="RCHS01002152">
    <property type="protein sequence ID" value="RMX49245.1"/>
    <property type="molecule type" value="Genomic_DNA"/>
</dbReference>
<dbReference type="Proteomes" id="UP000275408">
    <property type="component" value="Unassembled WGS sequence"/>
</dbReference>
<organism evidence="1 2">
    <name type="scientific">Pocillopora damicornis</name>
    <name type="common">Cauliflower coral</name>
    <name type="synonym">Millepora damicornis</name>
    <dbReference type="NCBI Taxonomy" id="46731"/>
    <lineage>
        <taxon>Eukaryota</taxon>
        <taxon>Metazoa</taxon>
        <taxon>Cnidaria</taxon>
        <taxon>Anthozoa</taxon>
        <taxon>Hexacorallia</taxon>
        <taxon>Scleractinia</taxon>
        <taxon>Astrocoeniina</taxon>
        <taxon>Pocilloporidae</taxon>
        <taxon>Pocillopora</taxon>
    </lineage>
</organism>
<evidence type="ECO:0000313" key="1">
    <source>
        <dbReference type="EMBL" id="RMX49245.1"/>
    </source>
</evidence>
<sequence length="100" mass="10590">MITTETVNTIKAVPHLHKLEALYAFFSAESSSSEESPLAKGKHSENDSLAADADVDVANDSLASVTSMALSLTEQDLLSGLDLLAAPNNSLPIFLSCLRK</sequence>
<gene>
    <name evidence="1" type="ORF">pdam_00013575</name>
</gene>
<accession>A0A3M6U6F4</accession>
<keyword evidence="2" id="KW-1185">Reference proteome</keyword>
<protein>
    <submittedName>
        <fullName evidence="1">Uncharacterized protein</fullName>
    </submittedName>
</protein>
<comment type="caution">
    <text evidence="1">The sequence shown here is derived from an EMBL/GenBank/DDBJ whole genome shotgun (WGS) entry which is preliminary data.</text>
</comment>
<dbReference type="AlphaFoldDB" id="A0A3M6U6F4"/>
<proteinExistence type="predicted"/>